<dbReference type="PANTHER" id="PTHR15863">
    <property type="entry name" value="MRN COMPLEX-INTERACTING PROTEIN"/>
    <property type="match status" value="1"/>
</dbReference>
<feature type="domain" description="MRN complex-interacting protein N-terminal" evidence="2">
    <location>
        <begin position="7"/>
        <end position="145"/>
    </location>
</feature>
<dbReference type="AlphaFoldDB" id="A0AAV7XT74"/>
<comment type="caution">
    <text evidence="3">The sequence shown here is derived from an EMBL/GenBank/DDBJ whole genome shotgun (WGS) entry which is preliminary data.</text>
</comment>
<evidence type="ECO:0000313" key="3">
    <source>
        <dbReference type="EMBL" id="KAJ1526696.1"/>
    </source>
</evidence>
<dbReference type="Proteomes" id="UP001075354">
    <property type="component" value="Chromosome 6"/>
</dbReference>
<gene>
    <name evidence="3" type="ORF">ONE63_008276</name>
</gene>
<accession>A0AAV7XT74</accession>
<dbReference type="InterPro" id="IPR049472">
    <property type="entry name" value="MRNIP_N"/>
</dbReference>
<dbReference type="EMBL" id="JAPTSV010000006">
    <property type="protein sequence ID" value="KAJ1526696.1"/>
    <property type="molecule type" value="Genomic_DNA"/>
</dbReference>
<reference evidence="3" key="1">
    <citation type="submission" date="2022-12" db="EMBL/GenBank/DDBJ databases">
        <title>Chromosome-level genome assembly of the bean flower thrips Megalurothrips usitatus.</title>
        <authorList>
            <person name="Ma L."/>
            <person name="Liu Q."/>
            <person name="Li H."/>
            <person name="Cai W."/>
        </authorList>
    </citation>
    <scope>NUCLEOTIDE SEQUENCE</scope>
    <source>
        <strain evidence="3">Cailab_2022a</strain>
    </source>
</reference>
<dbReference type="InterPro" id="IPR032739">
    <property type="entry name" value="MRNIP"/>
</dbReference>
<evidence type="ECO:0000256" key="1">
    <source>
        <dbReference type="SAM" id="MobiDB-lite"/>
    </source>
</evidence>
<dbReference type="GO" id="GO:0005634">
    <property type="term" value="C:nucleus"/>
    <property type="evidence" value="ECO:0007669"/>
    <property type="project" value="TreeGrafter"/>
</dbReference>
<organism evidence="3 4">
    <name type="scientific">Megalurothrips usitatus</name>
    <name type="common">bean blossom thrips</name>
    <dbReference type="NCBI Taxonomy" id="439358"/>
    <lineage>
        <taxon>Eukaryota</taxon>
        <taxon>Metazoa</taxon>
        <taxon>Ecdysozoa</taxon>
        <taxon>Arthropoda</taxon>
        <taxon>Hexapoda</taxon>
        <taxon>Insecta</taxon>
        <taxon>Pterygota</taxon>
        <taxon>Neoptera</taxon>
        <taxon>Paraneoptera</taxon>
        <taxon>Thysanoptera</taxon>
        <taxon>Terebrantia</taxon>
        <taxon>Thripoidea</taxon>
        <taxon>Thripidae</taxon>
        <taxon>Megalurothrips</taxon>
    </lineage>
</organism>
<evidence type="ECO:0000313" key="4">
    <source>
        <dbReference type="Proteomes" id="UP001075354"/>
    </source>
</evidence>
<feature type="compositionally biased region" description="Basic residues" evidence="1">
    <location>
        <begin position="171"/>
        <end position="180"/>
    </location>
</feature>
<feature type="region of interest" description="Disordered" evidence="1">
    <location>
        <begin position="153"/>
        <end position="180"/>
    </location>
</feature>
<dbReference type="GO" id="GO:0007095">
    <property type="term" value="P:mitotic G2 DNA damage checkpoint signaling"/>
    <property type="evidence" value="ECO:0007669"/>
    <property type="project" value="TreeGrafter"/>
</dbReference>
<proteinExistence type="predicted"/>
<dbReference type="PANTHER" id="PTHR15863:SF2">
    <property type="entry name" value="MRN COMPLEX-INTERACTING PROTEIN"/>
    <property type="match status" value="1"/>
</dbReference>
<sequence>MPQELHVVRCYACKKFQVQIVKKVPKWQCKVCNEKQSLLKVYAKGSGKDCRQYVQDLNMQQGLLSDEPSERSQEHYECEVSPANDFVPAVGQKASKWSEYLEEKVTENSCDQDFTGLRQEDGEDSHMLMGGNVKQEEKSSKWSEYLGNEGLNYGNDCESSNPESFDAQGSRGKKRKRSHSKSCVDEEYTGSCNKYQSKAETESKFVTSTAYDCMEDSKNWKKEKERLPSKSSTAGIQRNSSRWSQFLVPEEEIVPSNAHEELHYDLGKQQVVSNFNKSDMLEQKPQEKLILRGEKVCQATSVPKNPFHITDDNLDTILDF</sequence>
<dbReference type="Pfam" id="PF15749">
    <property type="entry name" value="MRNIP"/>
    <property type="match status" value="1"/>
</dbReference>
<name>A0AAV7XT74_9NEOP</name>
<evidence type="ECO:0000259" key="2">
    <source>
        <dbReference type="Pfam" id="PF15749"/>
    </source>
</evidence>
<protein>
    <recommendedName>
        <fullName evidence="2">MRN complex-interacting protein N-terminal domain-containing protein</fullName>
    </recommendedName>
</protein>
<dbReference type="GO" id="GO:0003682">
    <property type="term" value="F:chromatin binding"/>
    <property type="evidence" value="ECO:0007669"/>
    <property type="project" value="TreeGrafter"/>
</dbReference>
<keyword evidence="4" id="KW-1185">Reference proteome</keyword>